<protein>
    <recommendedName>
        <fullName evidence="5">DUF1707 domain-containing protein</fullName>
    </recommendedName>
</protein>
<accession>A0ABX3VNR2</accession>
<feature type="transmembrane region" description="Helical" evidence="2">
    <location>
        <begin position="153"/>
        <end position="179"/>
    </location>
</feature>
<keyword evidence="2" id="KW-0472">Membrane</keyword>
<dbReference type="Proteomes" id="UP000193801">
    <property type="component" value="Unassembled WGS sequence"/>
</dbReference>
<feature type="region of interest" description="Disordered" evidence="1">
    <location>
        <begin position="31"/>
        <end position="50"/>
    </location>
</feature>
<evidence type="ECO:0000313" key="4">
    <source>
        <dbReference type="Proteomes" id="UP000193801"/>
    </source>
</evidence>
<dbReference type="EMBL" id="LQPK01000014">
    <property type="protein sequence ID" value="ORW31298.1"/>
    <property type="molecule type" value="Genomic_DNA"/>
</dbReference>
<proteinExistence type="predicted"/>
<evidence type="ECO:0000313" key="3">
    <source>
        <dbReference type="EMBL" id="ORW31298.1"/>
    </source>
</evidence>
<keyword evidence="2" id="KW-1133">Transmembrane helix</keyword>
<keyword evidence="2" id="KW-0812">Transmembrane</keyword>
<reference evidence="3 4" key="1">
    <citation type="journal article" date="2015" name="Emerg. Microbes Infect.">
        <title>Characterization of 17 strains belonging to the Mycobacterium simiae complex and description of Mycobacterium paraense sp. nov.</title>
        <authorList>
            <person name="Fusco da Costa A.R."/>
            <person name="Fedrizzi T."/>
            <person name="Lopes M.L."/>
            <person name="Pecorari M."/>
            <person name="Oliveira da Costa W.L."/>
            <person name="Giacobazzi E."/>
            <person name="da Costa Bahia J.R."/>
            <person name="De Sanctis V."/>
            <person name="Batista Lima K.V."/>
            <person name="Bertorelli R."/>
            <person name="Grottola A."/>
            <person name="Fabio A."/>
            <person name="Mariottini A."/>
            <person name="Ferretti P."/>
            <person name="Di Leva F."/>
            <person name="Fregni Serpini G."/>
            <person name="Tagliazucchi S."/>
            <person name="Rumpianesi F."/>
            <person name="Jousson O."/>
            <person name="Segata N."/>
            <person name="Tortoli E."/>
        </authorList>
    </citation>
    <scope>NUCLEOTIDE SEQUENCE [LARGE SCALE GENOMIC DNA]</scope>
    <source>
        <strain evidence="3 4">FI-07156</strain>
    </source>
</reference>
<name>A0ABX3VNR2_9MYCO</name>
<sequence length="265" mass="28157">MDDPQQRIAELEQQLAQQKRIAELERQLAEAKAAAGPQQAVEQPAPASAEQLEAIDEHARRLAQALQAERGNPFAPGLTPVREALSRAVVDAGLSQQQYRDMLARAGLRAGGTIKVGSQVVFSRCDPTDPVFLEPGVRTASAAPARKRGGAGWIGPVIAMLGGVIGLCVGGAAAVTAVIPSTALWMSPIVCRGGYQMAYNTSHYSYKPGQSGTSVSFQCVGDGDGDYYDVNDFAVFVLQSLLFAVVLFVALAIGRLLWRRSHKPA</sequence>
<gene>
    <name evidence="3" type="ORF">AWB91_16950</name>
</gene>
<keyword evidence="4" id="KW-1185">Reference proteome</keyword>
<evidence type="ECO:0000256" key="1">
    <source>
        <dbReference type="SAM" id="MobiDB-lite"/>
    </source>
</evidence>
<organism evidence="3 4">
    <name type="scientific">Mycobacterium paraense</name>
    <dbReference type="NCBI Taxonomy" id="767916"/>
    <lineage>
        <taxon>Bacteria</taxon>
        <taxon>Bacillati</taxon>
        <taxon>Actinomycetota</taxon>
        <taxon>Actinomycetes</taxon>
        <taxon>Mycobacteriales</taxon>
        <taxon>Mycobacteriaceae</taxon>
        <taxon>Mycobacterium</taxon>
        <taxon>Mycobacterium simiae complex</taxon>
    </lineage>
</organism>
<evidence type="ECO:0008006" key="5">
    <source>
        <dbReference type="Google" id="ProtNLM"/>
    </source>
</evidence>
<evidence type="ECO:0000256" key="2">
    <source>
        <dbReference type="SAM" id="Phobius"/>
    </source>
</evidence>
<feature type="compositionally biased region" description="Low complexity" evidence="1">
    <location>
        <begin position="31"/>
        <end position="40"/>
    </location>
</feature>
<feature type="transmembrane region" description="Helical" evidence="2">
    <location>
        <begin position="233"/>
        <end position="258"/>
    </location>
</feature>
<dbReference type="RefSeq" id="WP_085103463.1">
    <property type="nucleotide sequence ID" value="NZ_LQPK01000014.1"/>
</dbReference>
<comment type="caution">
    <text evidence="3">The sequence shown here is derived from an EMBL/GenBank/DDBJ whole genome shotgun (WGS) entry which is preliminary data.</text>
</comment>